<protein>
    <submittedName>
        <fullName evidence="9">ABC transporter permease</fullName>
    </submittedName>
</protein>
<dbReference type="Gene3D" id="1.10.3720.10">
    <property type="entry name" value="MetI-like"/>
    <property type="match status" value="1"/>
</dbReference>
<evidence type="ECO:0000313" key="9">
    <source>
        <dbReference type="EMBL" id="MBM6704371.1"/>
    </source>
</evidence>
<comment type="subcellular location">
    <subcellularLocation>
        <location evidence="1 7">Cell membrane</location>
        <topology evidence="1 7">Multi-pass membrane protein</topology>
    </subcellularLocation>
</comment>
<keyword evidence="5 7" id="KW-1133">Transmembrane helix</keyword>
<keyword evidence="6 7" id="KW-0472">Membrane</keyword>
<comment type="caution">
    <text evidence="9">The sequence shown here is derived from an EMBL/GenBank/DDBJ whole genome shotgun (WGS) entry which is preliminary data.</text>
</comment>
<dbReference type="CDD" id="cd06261">
    <property type="entry name" value="TM_PBP2"/>
    <property type="match status" value="1"/>
</dbReference>
<evidence type="ECO:0000256" key="7">
    <source>
        <dbReference type="RuleBase" id="RU363032"/>
    </source>
</evidence>
<sequence>MLKNFFRSLSSAQAGFLVKLSGCILAVFFVCGLLSPWIAPYGLEDMDLMSRLVAPFTSLAHPLGTDELGRDVLSRLLYSLRLSFILAVTGTLLGAVLGTALGFLAARFGGIVDDLVNTGIDFTASLPFIILALTILAFLGTDVTVIIVIMAVYGWDRYARLTRNLARSAYTEGYAAALEGLGIPTRRIMLGHILPNIASALVVNMTLNFPGMILLETSLSFLGVGVQPPMSSLGTMLGFGRDYLTTAWWIAVIPGVVIVISTLSMSILGDWVQQRLEPQNR</sequence>
<dbReference type="InterPro" id="IPR050366">
    <property type="entry name" value="BP-dependent_transpt_permease"/>
</dbReference>
<proteinExistence type="inferred from homology"/>
<feature type="transmembrane region" description="Helical" evidence="7">
    <location>
        <begin position="247"/>
        <end position="272"/>
    </location>
</feature>
<dbReference type="SUPFAM" id="SSF161098">
    <property type="entry name" value="MetI-like"/>
    <property type="match status" value="1"/>
</dbReference>
<evidence type="ECO:0000256" key="4">
    <source>
        <dbReference type="ARBA" id="ARBA00022692"/>
    </source>
</evidence>
<dbReference type="PROSITE" id="PS50928">
    <property type="entry name" value="ABC_TM1"/>
    <property type="match status" value="1"/>
</dbReference>
<evidence type="ECO:0000256" key="2">
    <source>
        <dbReference type="ARBA" id="ARBA00022448"/>
    </source>
</evidence>
<name>A0ABS2DSN7_9BURK</name>
<keyword evidence="4 7" id="KW-0812">Transmembrane</keyword>
<evidence type="ECO:0000256" key="3">
    <source>
        <dbReference type="ARBA" id="ARBA00022475"/>
    </source>
</evidence>
<comment type="similarity">
    <text evidence="7">Belongs to the binding-protein-dependent transport system permease family.</text>
</comment>
<gene>
    <name evidence="9" type="ORF">H6A60_07730</name>
</gene>
<evidence type="ECO:0000256" key="5">
    <source>
        <dbReference type="ARBA" id="ARBA00022989"/>
    </source>
</evidence>
<evidence type="ECO:0000313" key="10">
    <source>
        <dbReference type="Proteomes" id="UP000715095"/>
    </source>
</evidence>
<dbReference type="InterPro" id="IPR000515">
    <property type="entry name" value="MetI-like"/>
</dbReference>
<dbReference type="PANTHER" id="PTHR43386:SF25">
    <property type="entry name" value="PEPTIDE ABC TRANSPORTER PERMEASE PROTEIN"/>
    <property type="match status" value="1"/>
</dbReference>
<dbReference type="EMBL" id="JACJJC010000011">
    <property type="protein sequence ID" value="MBM6704371.1"/>
    <property type="molecule type" value="Genomic_DNA"/>
</dbReference>
<feature type="transmembrane region" description="Helical" evidence="7">
    <location>
        <begin position="193"/>
        <end position="215"/>
    </location>
</feature>
<dbReference type="RefSeq" id="WP_205103087.1">
    <property type="nucleotide sequence ID" value="NZ_JACJJC010000011.1"/>
</dbReference>
<keyword evidence="10" id="KW-1185">Reference proteome</keyword>
<reference evidence="9 10" key="1">
    <citation type="journal article" date="2021" name="Sci. Rep.">
        <title>The distribution of antibiotic resistance genes in chicken gut microbiota commensals.</title>
        <authorList>
            <person name="Juricova H."/>
            <person name="Matiasovicova J."/>
            <person name="Kubasova T."/>
            <person name="Cejkova D."/>
            <person name="Rychlik I."/>
        </authorList>
    </citation>
    <scope>NUCLEOTIDE SEQUENCE [LARGE SCALE GENOMIC DNA]</scope>
    <source>
        <strain evidence="9 10">An829</strain>
    </source>
</reference>
<dbReference type="PANTHER" id="PTHR43386">
    <property type="entry name" value="OLIGOPEPTIDE TRANSPORT SYSTEM PERMEASE PROTEIN APPC"/>
    <property type="match status" value="1"/>
</dbReference>
<evidence type="ECO:0000256" key="1">
    <source>
        <dbReference type="ARBA" id="ARBA00004651"/>
    </source>
</evidence>
<dbReference type="InterPro" id="IPR035906">
    <property type="entry name" value="MetI-like_sf"/>
</dbReference>
<accession>A0ABS2DSN7</accession>
<evidence type="ECO:0000259" key="8">
    <source>
        <dbReference type="PROSITE" id="PS50928"/>
    </source>
</evidence>
<keyword evidence="2 7" id="KW-0813">Transport</keyword>
<feature type="domain" description="ABC transmembrane type-1" evidence="8">
    <location>
        <begin position="80"/>
        <end position="269"/>
    </location>
</feature>
<evidence type="ECO:0000256" key="6">
    <source>
        <dbReference type="ARBA" id="ARBA00023136"/>
    </source>
</evidence>
<keyword evidence="3" id="KW-1003">Cell membrane</keyword>
<feature type="transmembrane region" description="Helical" evidence="7">
    <location>
        <begin position="84"/>
        <end position="106"/>
    </location>
</feature>
<feature type="transmembrane region" description="Helical" evidence="7">
    <location>
        <begin position="126"/>
        <end position="153"/>
    </location>
</feature>
<feature type="transmembrane region" description="Helical" evidence="7">
    <location>
        <begin position="16"/>
        <end position="39"/>
    </location>
</feature>
<dbReference type="Pfam" id="PF00528">
    <property type="entry name" value="BPD_transp_1"/>
    <property type="match status" value="1"/>
</dbReference>
<organism evidence="9 10">
    <name type="scientific">Sutterella massiliensis</name>
    <dbReference type="NCBI Taxonomy" id="1816689"/>
    <lineage>
        <taxon>Bacteria</taxon>
        <taxon>Pseudomonadati</taxon>
        <taxon>Pseudomonadota</taxon>
        <taxon>Betaproteobacteria</taxon>
        <taxon>Burkholderiales</taxon>
        <taxon>Sutterellaceae</taxon>
        <taxon>Sutterella</taxon>
    </lineage>
</organism>
<dbReference type="Proteomes" id="UP000715095">
    <property type="component" value="Unassembled WGS sequence"/>
</dbReference>